<gene>
    <name evidence="1" type="ORF">KI387_009700</name>
</gene>
<comment type="caution">
    <text evidence="1">The sequence shown here is derived from an EMBL/GenBank/DDBJ whole genome shotgun (WGS) entry which is preliminary data.</text>
</comment>
<evidence type="ECO:0000313" key="1">
    <source>
        <dbReference type="EMBL" id="KAH9305296.1"/>
    </source>
</evidence>
<feature type="non-terminal residue" evidence="1">
    <location>
        <position position="109"/>
    </location>
</feature>
<evidence type="ECO:0000313" key="2">
    <source>
        <dbReference type="Proteomes" id="UP000824469"/>
    </source>
</evidence>
<protein>
    <submittedName>
        <fullName evidence="1">Uncharacterized protein</fullName>
    </submittedName>
</protein>
<sequence>MERTIFWNRVGVTDTMVGCDVIGTYEVAGVDGAMLRVAGEGTVDTIGVIDVVDVAVIADVGPRCETTRGNVDEGNTKLVIDDVEVGVREGRIDMGMPYTSFLEEFSWEV</sequence>
<name>A0AA38FK53_TAXCH</name>
<proteinExistence type="predicted"/>
<reference evidence="1 2" key="1">
    <citation type="journal article" date="2021" name="Nat. Plants">
        <title>The Taxus genome provides insights into paclitaxel biosynthesis.</title>
        <authorList>
            <person name="Xiong X."/>
            <person name="Gou J."/>
            <person name="Liao Q."/>
            <person name="Li Y."/>
            <person name="Zhou Q."/>
            <person name="Bi G."/>
            <person name="Li C."/>
            <person name="Du R."/>
            <person name="Wang X."/>
            <person name="Sun T."/>
            <person name="Guo L."/>
            <person name="Liang H."/>
            <person name="Lu P."/>
            <person name="Wu Y."/>
            <person name="Zhang Z."/>
            <person name="Ro D.K."/>
            <person name="Shang Y."/>
            <person name="Huang S."/>
            <person name="Yan J."/>
        </authorList>
    </citation>
    <scope>NUCLEOTIDE SEQUENCE [LARGE SCALE GENOMIC DNA]</scope>
    <source>
        <strain evidence="1">Ta-2019</strain>
    </source>
</reference>
<accession>A0AA38FK53</accession>
<organism evidence="1 2">
    <name type="scientific">Taxus chinensis</name>
    <name type="common">Chinese yew</name>
    <name type="synonym">Taxus wallichiana var. chinensis</name>
    <dbReference type="NCBI Taxonomy" id="29808"/>
    <lineage>
        <taxon>Eukaryota</taxon>
        <taxon>Viridiplantae</taxon>
        <taxon>Streptophyta</taxon>
        <taxon>Embryophyta</taxon>
        <taxon>Tracheophyta</taxon>
        <taxon>Spermatophyta</taxon>
        <taxon>Pinopsida</taxon>
        <taxon>Pinidae</taxon>
        <taxon>Conifers II</taxon>
        <taxon>Cupressales</taxon>
        <taxon>Taxaceae</taxon>
        <taxon>Taxus</taxon>
    </lineage>
</organism>
<dbReference type="AlphaFoldDB" id="A0AA38FK53"/>
<dbReference type="EMBL" id="JAHRHJ020000008">
    <property type="protein sequence ID" value="KAH9305296.1"/>
    <property type="molecule type" value="Genomic_DNA"/>
</dbReference>
<keyword evidence="2" id="KW-1185">Reference proteome</keyword>
<dbReference type="Proteomes" id="UP000824469">
    <property type="component" value="Unassembled WGS sequence"/>
</dbReference>